<keyword evidence="2" id="KW-0649">Protein kinase inhibitor</keyword>
<dbReference type="AlphaFoldDB" id="A0A9D5CXE9"/>
<dbReference type="Proteomes" id="UP001085076">
    <property type="component" value="Miscellaneous, Linkage group lg02"/>
</dbReference>
<dbReference type="Pfam" id="PF02234">
    <property type="entry name" value="CDI"/>
    <property type="match status" value="1"/>
</dbReference>
<sequence length="187" mass="20829">MEMTPEVGVRTRARTMALREAASAAAKRRKTAAVAVVGPERVQILYLQLRSRNLVMTQRVASSPVKSNQQAHGERDCISRCSSNASSGVVPQQPLEAEPCDSECNRARREPTPTSELRAEESEGGESTAGRQPARSTTKIMPPDDEIEAFFATAEREEQQRFTSKYNFDVVNDTPMTGRYEWVRLKP</sequence>
<dbReference type="PIRSF" id="PIRSF017811">
    <property type="entry name" value="CDK_inhib_pln"/>
    <property type="match status" value="1"/>
</dbReference>
<comment type="similarity">
    <text evidence="1">Belongs to the CDI family. ICK/KRP subfamily.</text>
</comment>
<evidence type="ECO:0000259" key="4">
    <source>
        <dbReference type="Pfam" id="PF02234"/>
    </source>
</evidence>
<dbReference type="PANTHER" id="PTHR46776">
    <property type="entry name" value="CYCLIN-DEPENDENT KINASE INHIBITOR 4-RELATED"/>
    <property type="match status" value="1"/>
</dbReference>
<dbReference type="InterPro" id="IPR003175">
    <property type="entry name" value="CDI_dom"/>
</dbReference>
<organism evidence="5 6">
    <name type="scientific">Dioscorea zingiberensis</name>
    <dbReference type="NCBI Taxonomy" id="325984"/>
    <lineage>
        <taxon>Eukaryota</taxon>
        <taxon>Viridiplantae</taxon>
        <taxon>Streptophyta</taxon>
        <taxon>Embryophyta</taxon>
        <taxon>Tracheophyta</taxon>
        <taxon>Spermatophyta</taxon>
        <taxon>Magnoliopsida</taxon>
        <taxon>Liliopsida</taxon>
        <taxon>Dioscoreales</taxon>
        <taxon>Dioscoreaceae</taxon>
        <taxon>Dioscorea</taxon>
    </lineage>
</organism>
<name>A0A9D5CXE9_9LILI</name>
<feature type="domain" description="Cyclin-dependent kinase inhibitor" evidence="4">
    <location>
        <begin position="141"/>
        <end position="185"/>
    </location>
</feature>
<feature type="region of interest" description="Disordered" evidence="3">
    <location>
        <begin position="83"/>
        <end position="143"/>
    </location>
</feature>
<keyword evidence="6" id="KW-1185">Reference proteome</keyword>
<comment type="caution">
    <text evidence="5">The sequence shown here is derived from an EMBL/GenBank/DDBJ whole genome shotgun (WGS) entry which is preliminary data.</text>
</comment>
<accession>A0A9D5CXE9</accession>
<evidence type="ECO:0000256" key="1">
    <source>
        <dbReference type="ARBA" id="ARBA00010274"/>
    </source>
</evidence>
<dbReference type="GO" id="GO:0005634">
    <property type="term" value="C:nucleus"/>
    <property type="evidence" value="ECO:0007669"/>
    <property type="project" value="InterPro"/>
</dbReference>
<protein>
    <recommendedName>
        <fullName evidence="4">Cyclin-dependent kinase inhibitor domain-containing protein</fullName>
    </recommendedName>
</protein>
<proteinExistence type="inferred from homology"/>
<dbReference type="OrthoDB" id="9940972at2759"/>
<dbReference type="GO" id="GO:0004861">
    <property type="term" value="F:cyclin-dependent protein serine/threonine kinase inhibitor activity"/>
    <property type="evidence" value="ECO:0007669"/>
    <property type="project" value="InterPro"/>
</dbReference>
<feature type="compositionally biased region" description="Basic and acidic residues" evidence="3">
    <location>
        <begin position="103"/>
        <end position="121"/>
    </location>
</feature>
<gene>
    <name evidence="5" type="ORF">J5N97_009741</name>
</gene>
<evidence type="ECO:0000313" key="6">
    <source>
        <dbReference type="Proteomes" id="UP001085076"/>
    </source>
</evidence>
<evidence type="ECO:0000256" key="3">
    <source>
        <dbReference type="SAM" id="MobiDB-lite"/>
    </source>
</evidence>
<evidence type="ECO:0000256" key="2">
    <source>
        <dbReference type="ARBA" id="ARBA00023013"/>
    </source>
</evidence>
<dbReference type="EMBL" id="JAGGNH010000002">
    <property type="protein sequence ID" value="KAJ0981486.1"/>
    <property type="molecule type" value="Genomic_DNA"/>
</dbReference>
<dbReference type="Gene3D" id="4.10.365.10">
    <property type="entry name" value="p27"/>
    <property type="match status" value="1"/>
</dbReference>
<reference evidence="5" key="2">
    <citation type="journal article" date="2022" name="Hortic Res">
        <title>The genome of Dioscorea zingiberensis sheds light on the biosynthesis, origin and evolution of the medicinally important diosgenin saponins.</title>
        <authorList>
            <person name="Li Y."/>
            <person name="Tan C."/>
            <person name="Li Z."/>
            <person name="Guo J."/>
            <person name="Li S."/>
            <person name="Chen X."/>
            <person name="Wang C."/>
            <person name="Dai X."/>
            <person name="Yang H."/>
            <person name="Song W."/>
            <person name="Hou L."/>
            <person name="Xu J."/>
            <person name="Tong Z."/>
            <person name="Xu A."/>
            <person name="Yuan X."/>
            <person name="Wang W."/>
            <person name="Yang Q."/>
            <person name="Chen L."/>
            <person name="Sun Z."/>
            <person name="Wang K."/>
            <person name="Pan B."/>
            <person name="Chen J."/>
            <person name="Bao Y."/>
            <person name="Liu F."/>
            <person name="Qi X."/>
            <person name="Gang D.R."/>
            <person name="Wen J."/>
            <person name="Li J."/>
        </authorList>
    </citation>
    <scope>NUCLEOTIDE SEQUENCE</scope>
    <source>
        <strain evidence="5">Dzin_1.0</strain>
    </source>
</reference>
<reference evidence="5" key="1">
    <citation type="submission" date="2021-03" db="EMBL/GenBank/DDBJ databases">
        <authorList>
            <person name="Li Z."/>
            <person name="Yang C."/>
        </authorList>
    </citation>
    <scope>NUCLEOTIDE SEQUENCE</scope>
    <source>
        <strain evidence="5">Dzin_1.0</strain>
        <tissue evidence="5">Leaf</tissue>
    </source>
</reference>
<dbReference type="InterPro" id="IPR044898">
    <property type="entry name" value="CDI_dom_sf"/>
</dbReference>
<evidence type="ECO:0000313" key="5">
    <source>
        <dbReference type="EMBL" id="KAJ0981486.1"/>
    </source>
</evidence>
<dbReference type="InterPro" id="IPR044275">
    <property type="entry name" value="KRP"/>
</dbReference>
<dbReference type="GO" id="GO:0051726">
    <property type="term" value="P:regulation of cell cycle"/>
    <property type="evidence" value="ECO:0007669"/>
    <property type="project" value="InterPro"/>
</dbReference>